<evidence type="ECO:0000313" key="3">
    <source>
        <dbReference type="Proteomes" id="UP000242814"/>
    </source>
</evidence>
<gene>
    <name evidence="2" type="ORF">ACO22_04852</name>
</gene>
<dbReference type="EMBL" id="LZYO01000204">
    <property type="protein sequence ID" value="ODH26041.1"/>
    <property type="molecule type" value="Genomic_DNA"/>
</dbReference>
<dbReference type="AlphaFoldDB" id="A0A1D2JBY0"/>
<feature type="compositionally biased region" description="Low complexity" evidence="1">
    <location>
        <begin position="46"/>
        <end position="61"/>
    </location>
</feature>
<dbReference type="PANTHER" id="PTHR21148">
    <property type="entry name" value="THIOREDOXIN DOMAIN-CONTAINING PROTEIN 9"/>
    <property type="match status" value="1"/>
</dbReference>
<sequence>MAPRDPDLASDDDDDDDDALFAALEREEINPSYTAQRVEQLQAELVSPVRQQPRQQDQDPSNPISNTTTLQNILVPSLPTDQSLLDFTTLHPRCVIHFSHSDFTRCAVMDRHIHSLAVLHHETRFATVDVRNVPFVVAKLQVKVLPCVIGFVDGVGVERIVGFEGLGDGGQQDADEEFRTGELERRLLGKGCLVKRRIRTGDELGSDVEGEREQEVRRKKRAGVIRGSADKGGDDDDDDDEKDKDK</sequence>
<dbReference type="Proteomes" id="UP000242814">
    <property type="component" value="Unassembled WGS sequence"/>
</dbReference>
<reference evidence="2 3" key="1">
    <citation type="submission" date="2016-06" db="EMBL/GenBank/DDBJ databases">
        <authorList>
            <person name="Kjaerup R.B."/>
            <person name="Dalgaard T.S."/>
            <person name="Juul-Madsen H.R."/>
        </authorList>
    </citation>
    <scope>NUCLEOTIDE SEQUENCE [LARGE SCALE GENOMIC DNA]</scope>
    <source>
        <strain evidence="2 3">Pb300</strain>
    </source>
</reference>
<protein>
    <recommendedName>
        <fullName evidence="4">Thioredoxin domain-containing protein</fullName>
    </recommendedName>
</protein>
<dbReference type="VEuPathDB" id="FungiDB:PADG_05871"/>
<accession>A0A1D2JBY0</accession>
<evidence type="ECO:0008006" key="4">
    <source>
        <dbReference type="Google" id="ProtNLM"/>
    </source>
</evidence>
<feature type="region of interest" description="Disordered" evidence="1">
    <location>
        <begin position="204"/>
        <end position="246"/>
    </location>
</feature>
<dbReference type="Gene3D" id="3.40.30.10">
    <property type="entry name" value="Glutaredoxin"/>
    <property type="match status" value="1"/>
</dbReference>
<proteinExistence type="predicted"/>
<organism evidence="2 3">
    <name type="scientific">Paracoccidioides brasiliensis</name>
    <dbReference type="NCBI Taxonomy" id="121759"/>
    <lineage>
        <taxon>Eukaryota</taxon>
        <taxon>Fungi</taxon>
        <taxon>Dikarya</taxon>
        <taxon>Ascomycota</taxon>
        <taxon>Pezizomycotina</taxon>
        <taxon>Eurotiomycetes</taxon>
        <taxon>Eurotiomycetidae</taxon>
        <taxon>Onygenales</taxon>
        <taxon>Ajellomycetaceae</taxon>
        <taxon>Paracoccidioides</taxon>
    </lineage>
</organism>
<comment type="caution">
    <text evidence="2">The sequence shown here is derived from an EMBL/GenBank/DDBJ whole genome shotgun (WGS) entry which is preliminary data.</text>
</comment>
<dbReference type="VEuPathDB" id="FungiDB:PABG_05556"/>
<dbReference type="InterPro" id="IPR036249">
    <property type="entry name" value="Thioredoxin-like_sf"/>
</dbReference>
<feature type="region of interest" description="Disordered" evidence="1">
    <location>
        <begin position="46"/>
        <end position="67"/>
    </location>
</feature>
<name>A0A1D2JBY0_PARBR</name>
<dbReference type="SUPFAM" id="SSF52833">
    <property type="entry name" value="Thioredoxin-like"/>
    <property type="match status" value="1"/>
</dbReference>
<evidence type="ECO:0000313" key="2">
    <source>
        <dbReference type="EMBL" id="ODH26041.1"/>
    </source>
</evidence>
<evidence type="ECO:0000256" key="1">
    <source>
        <dbReference type="SAM" id="MobiDB-lite"/>
    </source>
</evidence>
<feature type="compositionally biased region" description="Acidic residues" evidence="1">
    <location>
        <begin position="233"/>
        <end position="246"/>
    </location>
</feature>